<evidence type="ECO:0000313" key="4">
    <source>
        <dbReference type="EMBL" id="GJS77524.1"/>
    </source>
</evidence>
<dbReference type="GO" id="GO:0003964">
    <property type="term" value="F:RNA-directed DNA polymerase activity"/>
    <property type="evidence" value="ECO:0007669"/>
    <property type="project" value="UniProtKB-KW"/>
</dbReference>
<proteinExistence type="predicted"/>
<sequence length="120" mass="13178">NIKRYIRGLPEKVKANVTSSKPASLHDAINMARELIEQAIQAKATIIGEKQEEAAKAYVDAPAGGKVYLRNLPLCNRCKLHHHDQCSVKCKKCKRIGHQTKDCWSKTSAADTPPTADANA</sequence>
<dbReference type="InterPro" id="IPR001878">
    <property type="entry name" value="Znf_CCHC"/>
</dbReference>
<name>A0ABQ4YIB1_9ASTR</name>
<keyword evidence="1" id="KW-0479">Metal-binding</keyword>
<dbReference type="EMBL" id="BQNB010010454">
    <property type="protein sequence ID" value="GJS77524.1"/>
    <property type="molecule type" value="Genomic_DNA"/>
</dbReference>
<dbReference type="Proteomes" id="UP001151760">
    <property type="component" value="Unassembled WGS sequence"/>
</dbReference>
<feature type="compositionally biased region" description="Low complexity" evidence="2">
    <location>
        <begin position="109"/>
        <end position="120"/>
    </location>
</feature>
<keyword evidence="4" id="KW-0695">RNA-directed DNA polymerase</keyword>
<dbReference type="PROSITE" id="PS50158">
    <property type="entry name" value="ZF_CCHC"/>
    <property type="match status" value="1"/>
</dbReference>
<evidence type="ECO:0000256" key="2">
    <source>
        <dbReference type="SAM" id="MobiDB-lite"/>
    </source>
</evidence>
<keyword evidence="1" id="KW-0863">Zinc-finger</keyword>
<comment type="caution">
    <text evidence="4">The sequence shown here is derived from an EMBL/GenBank/DDBJ whole genome shotgun (WGS) entry which is preliminary data.</text>
</comment>
<reference evidence="4" key="1">
    <citation type="journal article" date="2022" name="Int. J. Mol. Sci.">
        <title>Draft Genome of Tanacetum Coccineum: Genomic Comparison of Closely Related Tanacetum-Family Plants.</title>
        <authorList>
            <person name="Yamashiro T."/>
            <person name="Shiraishi A."/>
            <person name="Nakayama K."/>
            <person name="Satake H."/>
        </authorList>
    </citation>
    <scope>NUCLEOTIDE SEQUENCE</scope>
</reference>
<feature type="domain" description="CCHC-type" evidence="3">
    <location>
        <begin position="89"/>
        <end position="103"/>
    </location>
</feature>
<gene>
    <name evidence="4" type="ORF">Tco_0727405</name>
</gene>
<reference evidence="4" key="2">
    <citation type="submission" date="2022-01" db="EMBL/GenBank/DDBJ databases">
        <authorList>
            <person name="Yamashiro T."/>
            <person name="Shiraishi A."/>
            <person name="Satake H."/>
            <person name="Nakayama K."/>
        </authorList>
    </citation>
    <scope>NUCLEOTIDE SEQUENCE</scope>
</reference>
<feature type="region of interest" description="Disordered" evidence="2">
    <location>
        <begin position="100"/>
        <end position="120"/>
    </location>
</feature>
<protein>
    <submittedName>
        <fullName evidence="4">Reverse transcriptase domain-containing protein</fullName>
    </submittedName>
</protein>
<feature type="non-terminal residue" evidence="4">
    <location>
        <position position="1"/>
    </location>
</feature>
<organism evidence="4 5">
    <name type="scientific">Tanacetum coccineum</name>
    <dbReference type="NCBI Taxonomy" id="301880"/>
    <lineage>
        <taxon>Eukaryota</taxon>
        <taxon>Viridiplantae</taxon>
        <taxon>Streptophyta</taxon>
        <taxon>Embryophyta</taxon>
        <taxon>Tracheophyta</taxon>
        <taxon>Spermatophyta</taxon>
        <taxon>Magnoliopsida</taxon>
        <taxon>eudicotyledons</taxon>
        <taxon>Gunneridae</taxon>
        <taxon>Pentapetalae</taxon>
        <taxon>asterids</taxon>
        <taxon>campanulids</taxon>
        <taxon>Asterales</taxon>
        <taxon>Asteraceae</taxon>
        <taxon>Asteroideae</taxon>
        <taxon>Anthemideae</taxon>
        <taxon>Anthemidinae</taxon>
        <taxon>Tanacetum</taxon>
    </lineage>
</organism>
<evidence type="ECO:0000313" key="5">
    <source>
        <dbReference type="Proteomes" id="UP001151760"/>
    </source>
</evidence>
<keyword evidence="5" id="KW-1185">Reference proteome</keyword>
<keyword evidence="4" id="KW-0808">Transferase</keyword>
<keyword evidence="1" id="KW-0862">Zinc</keyword>
<evidence type="ECO:0000256" key="1">
    <source>
        <dbReference type="PROSITE-ProRule" id="PRU00047"/>
    </source>
</evidence>
<evidence type="ECO:0000259" key="3">
    <source>
        <dbReference type="PROSITE" id="PS50158"/>
    </source>
</evidence>
<accession>A0ABQ4YIB1</accession>
<keyword evidence="4" id="KW-0548">Nucleotidyltransferase</keyword>